<name>A0ABP8UU74_9ACTN</name>
<dbReference type="Proteomes" id="UP001501442">
    <property type="component" value="Unassembled WGS sequence"/>
</dbReference>
<gene>
    <name evidence="2" type="ORF">GCM10023196_105270</name>
</gene>
<accession>A0ABP8UU74</accession>
<proteinExistence type="predicted"/>
<dbReference type="EMBL" id="BAABHK010000032">
    <property type="protein sequence ID" value="GAA4640306.1"/>
    <property type="molecule type" value="Genomic_DNA"/>
</dbReference>
<evidence type="ECO:0000313" key="2">
    <source>
        <dbReference type="EMBL" id="GAA4640306.1"/>
    </source>
</evidence>
<evidence type="ECO:0000313" key="3">
    <source>
        <dbReference type="Proteomes" id="UP001501442"/>
    </source>
</evidence>
<protein>
    <submittedName>
        <fullName evidence="2">Uncharacterized protein</fullName>
    </submittedName>
</protein>
<keyword evidence="3" id="KW-1185">Reference proteome</keyword>
<comment type="caution">
    <text evidence="2">The sequence shown here is derived from an EMBL/GenBank/DDBJ whole genome shotgun (WGS) entry which is preliminary data.</text>
</comment>
<evidence type="ECO:0000256" key="1">
    <source>
        <dbReference type="SAM" id="MobiDB-lite"/>
    </source>
</evidence>
<organism evidence="2 3">
    <name type="scientific">Actinoallomurus vinaceus</name>
    <dbReference type="NCBI Taxonomy" id="1080074"/>
    <lineage>
        <taxon>Bacteria</taxon>
        <taxon>Bacillati</taxon>
        <taxon>Actinomycetota</taxon>
        <taxon>Actinomycetes</taxon>
        <taxon>Streptosporangiales</taxon>
        <taxon>Thermomonosporaceae</taxon>
        <taxon>Actinoallomurus</taxon>
    </lineage>
</organism>
<reference evidence="3" key="1">
    <citation type="journal article" date="2019" name="Int. J. Syst. Evol. Microbiol.">
        <title>The Global Catalogue of Microorganisms (GCM) 10K type strain sequencing project: providing services to taxonomists for standard genome sequencing and annotation.</title>
        <authorList>
            <consortium name="The Broad Institute Genomics Platform"/>
            <consortium name="The Broad Institute Genome Sequencing Center for Infectious Disease"/>
            <person name="Wu L."/>
            <person name="Ma J."/>
        </authorList>
    </citation>
    <scope>NUCLEOTIDE SEQUENCE [LARGE SCALE GENOMIC DNA]</scope>
    <source>
        <strain evidence="3">JCM 17939</strain>
    </source>
</reference>
<sequence>MPWTTPHVTPDRLRMSDAASPRAISAAIEADLAHRLSGDRVRRLLGVRRNGAVRTPGLGRTRSVAQDSKVE</sequence>
<feature type="region of interest" description="Disordered" evidence="1">
    <location>
        <begin position="51"/>
        <end position="71"/>
    </location>
</feature>